<dbReference type="OrthoDB" id="566013at2759"/>
<keyword evidence="13" id="KW-1015">Disulfide bond</keyword>
<keyword evidence="7" id="KW-0479">Metal-binding</keyword>
<proteinExistence type="inferred from homology"/>
<evidence type="ECO:0000256" key="11">
    <source>
        <dbReference type="ARBA" id="ARBA00022963"/>
    </source>
</evidence>
<keyword evidence="6" id="KW-0964">Secreted</keyword>
<dbReference type="InterPro" id="IPR033113">
    <property type="entry name" value="PLA2_histidine"/>
</dbReference>
<evidence type="ECO:0000256" key="5">
    <source>
        <dbReference type="ARBA" id="ARBA00013278"/>
    </source>
</evidence>
<dbReference type="EMBL" id="JAKUCV010003501">
    <property type="protein sequence ID" value="KAJ4838686.1"/>
    <property type="molecule type" value="Genomic_DNA"/>
</dbReference>
<organism evidence="15 16">
    <name type="scientific">Turnera subulata</name>
    <dbReference type="NCBI Taxonomy" id="218843"/>
    <lineage>
        <taxon>Eukaryota</taxon>
        <taxon>Viridiplantae</taxon>
        <taxon>Streptophyta</taxon>
        <taxon>Embryophyta</taxon>
        <taxon>Tracheophyta</taxon>
        <taxon>Spermatophyta</taxon>
        <taxon>Magnoliopsida</taxon>
        <taxon>eudicotyledons</taxon>
        <taxon>Gunneridae</taxon>
        <taxon>Pentapetalae</taxon>
        <taxon>rosids</taxon>
        <taxon>fabids</taxon>
        <taxon>Malpighiales</taxon>
        <taxon>Passifloraceae</taxon>
        <taxon>Turnera</taxon>
    </lineage>
</organism>
<sequence length="136" mass="14328">MAAALAMTFIFFSVVLAANRAAADCSRTCVTQNCHSVSLRYGKYCGVGHTGCTGEPPCDDVDACCRIHDECTRVKGLTSIECHQQLTRCVRRASNSLKPGFSSDCPVSTIAPTIIRGIDMAILAIRLGSAAGLISG</sequence>
<dbReference type="FunFam" id="1.20.90.10:FF:000005">
    <property type="entry name" value="Secretory phospholipase A2"/>
    <property type="match status" value="1"/>
</dbReference>
<evidence type="ECO:0000256" key="7">
    <source>
        <dbReference type="ARBA" id="ARBA00022723"/>
    </source>
</evidence>
<evidence type="ECO:0000256" key="14">
    <source>
        <dbReference type="SAM" id="SignalP"/>
    </source>
</evidence>
<keyword evidence="12" id="KW-0443">Lipid metabolism</keyword>
<comment type="subcellular location">
    <subcellularLocation>
        <location evidence="3">Secreted</location>
    </subcellularLocation>
</comment>
<gene>
    <name evidence="15" type="ORF">Tsubulata_003118</name>
</gene>
<dbReference type="GO" id="GO:0004623">
    <property type="term" value="F:phospholipase A2 activity"/>
    <property type="evidence" value="ECO:0007669"/>
    <property type="project" value="UniProtKB-EC"/>
</dbReference>
<evidence type="ECO:0000256" key="13">
    <source>
        <dbReference type="ARBA" id="ARBA00023157"/>
    </source>
</evidence>
<accession>A0A9Q0FYJ3</accession>
<keyword evidence="8 14" id="KW-0732">Signal</keyword>
<dbReference type="Gene3D" id="1.20.90.10">
    <property type="entry name" value="Phospholipase A2 domain"/>
    <property type="match status" value="1"/>
</dbReference>
<comment type="catalytic activity">
    <reaction evidence="1">
        <text>a 1,2-diacyl-sn-glycero-3-phosphocholine + H2O = a 1-acyl-sn-glycero-3-phosphocholine + a fatty acid + H(+)</text>
        <dbReference type="Rhea" id="RHEA:15801"/>
        <dbReference type="ChEBI" id="CHEBI:15377"/>
        <dbReference type="ChEBI" id="CHEBI:15378"/>
        <dbReference type="ChEBI" id="CHEBI:28868"/>
        <dbReference type="ChEBI" id="CHEBI:57643"/>
        <dbReference type="ChEBI" id="CHEBI:58168"/>
        <dbReference type="EC" id="3.1.1.4"/>
    </reaction>
</comment>
<keyword evidence="10" id="KW-0106">Calcium</keyword>
<evidence type="ECO:0000256" key="12">
    <source>
        <dbReference type="ARBA" id="ARBA00023098"/>
    </source>
</evidence>
<evidence type="ECO:0000256" key="1">
    <source>
        <dbReference type="ARBA" id="ARBA00001604"/>
    </source>
</evidence>
<dbReference type="GO" id="GO:0009860">
    <property type="term" value="P:pollen tube growth"/>
    <property type="evidence" value="ECO:0007669"/>
    <property type="project" value="TreeGrafter"/>
</dbReference>
<dbReference type="AlphaFoldDB" id="A0A9Q0FYJ3"/>
<evidence type="ECO:0000256" key="3">
    <source>
        <dbReference type="ARBA" id="ARBA00004613"/>
    </source>
</evidence>
<dbReference type="PROSITE" id="PS00118">
    <property type="entry name" value="PA2_HIS"/>
    <property type="match status" value="1"/>
</dbReference>
<evidence type="ECO:0000256" key="10">
    <source>
        <dbReference type="ARBA" id="ARBA00022837"/>
    </source>
</evidence>
<evidence type="ECO:0000256" key="2">
    <source>
        <dbReference type="ARBA" id="ARBA00001913"/>
    </source>
</evidence>
<dbReference type="GO" id="GO:0016042">
    <property type="term" value="P:lipid catabolic process"/>
    <property type="evidence" value="ECO:0007669"/>
    <property type="project" value="UniProtKB-KW"/>
</dbReference>
<dbReference type="PANTHER" id="PTHR11716">
    <property type="entry name" value="PHOSPHOLIPASE A2 FAMILY MEMBER"/>
    <property type="match status" value="1"/>
</dbReference>
<comment type="cofactor">
    <cofactor evidence="2">
        <name>Ca(2+)</name>
        <dbReference type="ChEBI" id="CHEBI:29108"/>
    </cofactor>
</comment>
<dbReference type="SUPFAM" id="SSF48619">
    <property type="entry name" value="Phospholipase A2, PLA2"/>
    <property type="match status" value="1"/>
</dbReference>
<dbReference type="GO" id="GO:0005509">
    <property type="term" value="F:calcium ion binding"/>
    <property type="evidence" value="ECO:0007669"/>
    <property type="project" value="InterPro"/>
</dbReference>
<dbReference type="GO" id="GO:0005576">
    <property type="term" value="C:extracellular region"/>
    <property type="evidence" value="ECO:0007669"/>
    <property type="project" value="UniProtKB-SubCell"/>
</dbReference>
<dbReference type="GO" id="GO:0009846">
    <property type="term" value="P:pollen germination"/>
    <property type="evidence" value="ECO:0007669"/>
    <property type="project" value="TreeGrafter"/>
</dbReference>
<evidence type="ECO:0000256" key="6">
    <source>
        <dbReference type="ARBA" id="ARBA00022525"/>
    </source>
</evidence>
<evidence type="ECO:0000256" key="9">
    <source>
        <dbReference type="ARBA" id="ARBA00022801"/>
    </source>
</evidence>
<name>A0A9Q0FYJ3_9ROSI</name>
<keyword evidence="11" id="KW-0442">Lipid degradation</keyword>
<dbReference type="EC" id="3.1.1.4" evidence="5"/>
<feature type="signal peptide" evidence="14">
    <location>
        <begin position="1"/>
        <end position="17"/>
    </location>
</feature>
<protein>
    <recommendedName>
        <fullName evidence="5">phospholipase A2</fullName>
        <ecNumber evidence="5">3.1.1.4</ecNumber>
    </recommendedName>
</protein>
<dbReference type="GO" id="GO:0006644">
    <property type="term" value="P:phospholipid metabolic process"/>
    <property type="evidence" value="ECO:0007669"/>
    <property type="project" value="InterPro"/>
</dbReference>
<keyword evidence="9" id="KW-0378">Hydrolase</keyword>
<dbReference type="GO" id="GO:0050482">
    <property type="term" value="P:arachidonate secretion"/>
    <property type="evidence" value="ECO:0007669"/>
    <property type="project" value="InterPro"/>
</dbReference>
<evidence type="ECO:0000256" key="8">
    <source>
        <dbReference type="ARBA" id="ARBA00022729"/>
    </source>
</evidence>
<dbReference type="GO" id="GO:0008289">
    <property type="term" value="F:lipid binding"/>
    <property type="evidence" value="ECO:0007669"/>
    <property type="project" value="TreeGrafter"/>
</dbReference>
<feature type="chain" id="PRO_5040233672" description="phospholipase A2" evidence="14">
    <location>
        <begin position="18"/>
        <end position="136"/>
    </location>
</feature>
<reference evidence="15" key="2">
    <citation type="journal article" date="2023" name="Plants (Basel)">
        <title>Annotation of the Turnera subulata (Passifloraceae) Draft Genome Reveals the S-Locus Evolved after the Divergence of Turneroideae from Passifloroideae in a Stepwise Manner.</title>
        <authorList>
            <person name="Henning P.M."/>
            <person name="Roalson E.H."/>
            <person name="Mir W."/>
            <person name="McCubbin A.G."/>
            <person name="Shore J.S."/>
        </authorList>
    </citation>
    <scope>NUCLEOTIDE SEQUENCE</scope>
    <source>
        <strain evidence="15">F60SS</strain>
    </source>
</reference>
<evidence type="ECO:0000256" key="4">
    <source>
        <dbReference type="ARBA" id="ARBA00007056"/>
    </source>
</evidence>
<dbReference type="Proteomes" id="UP001141552">
    <property type="component" value="Unassembled WGS sequence"/>
</dbReference>
<comment type="caution">
    <text evidence="15">The sequence shown here is derived from an EMBL/GenBank/DDBJ whole genome shotgun (WGS) entry which is preliminary data.</text>
</comment>
<reference evidence="15" key="1">
    <citation type="submission" date="2022-02" db="EMBL/GenBank/DDBJ databases">
        <authorList>
            <person name="Henning P.M."/>
            <person name="McCubbin A.G."/>
            <person name="Shore J.S."/>
        </authorList>
    </citation>
    <scope>NUCLEOTIDE SEQUENCE</scope>
    <source>
        <strain evidence="15">F60SS</strain>
        <tissue evidence="15">Leaves</tissue>
    </source>
</reference>
<dbReference type="InterPro" id="IPR001211">
    <property type="entry name" value="PLA2"/>
</dbReference>
<comment type="similarity">
    <text evidence="4">Belongs to the phospholipase A2 family.</text>
</comment>
<evidence type="ECO:0000313" key="15">
    <source>
        <dbReference type="EMBL" id="KAJ4838686.1"/>
    </source>
</evidence>
<dbReference type="GO" id="GO:0012505">
    <property type="term" value="C:endomembrane system"/>
    <property type="evidence" value="ECO:0007669"/>
    <property type="project" value="UniProtKB-ARBA"/>
</dbReference>
<keyword evidence="16" id="KW-1185">Reference proteome</keyword>
<dbReference type="PANTHER" id="PTHR11716:SF99">
    <property type="entry name" value="PHOSPHOLIPASE A2-DELTA-RELATED"/>
    <property type="match status" value="1"/>
</dbReference>
<dbReference type="InterPro" id="IPR036444">
    <property type="entry name" value="PLipase_A2_dom_sf"/>
</dbReference>
<evidence type="ECO:0000313" key="16">
    <source>
        <dbReference type="Proteomes" id="UP001141552"/>
    </source>
</evidence>
<dbReference type="GO" id="GO:0009555">
    <property type="term" value="P:pollen development"/>
    <property type="evidence" value="ECO:0007669"/>
    <property type="project" value="TreeGrafter"/>
</dbReference>